<feature type="binding site" evidence="9">
    <location>
        <position position="13"/>
    </location>
    <ligand>
        <name>Mg(2+)</name>
        <dbReference type="ChEBI" id="CHEBI:18420"/>
    </ligand>
</feature>
<dbReference type="SUPFAM" id="SSF56784">
    <property type="entry name" value="HAD-like"/>
    <property type="match status" value="1"/>
</dbReference>
<dbReference type="RefSeq" id="WP_109731316.1">
    <property type="nucleotide sequence ID" value="NZ_BAAACK010000026.1"/>
</dbReference>
<evidence type="ECO:0000256" key="3">
    <source>
        <dbReference type="ARBA" id="ARBA00022801"/>
    </source>
</evidence>
<dbReference type="InterPro" id="IPR023214">
    <property type="entry name" value="HAD_sf"/>
</dbReference>
<name>A0A2Y9BGG4_9FIRM</name>
<accession>A0A2Y9BGG4</accession>
<sequence length="259" mass="29253">MNRKIEAVIFDWAGTTVDYGCFAPVQAFVEVFRKAGIEPTMEEVRKPMGMLKRDHIKTMLAMPRIREQWIEKYGQEPGEPDIDRLYESFEENLMGILDQFAKPKPYVLETVAKLREKGIKIGSTTGYTDEMMEVVVPKAKEEGYEPDAWFSPNSVGNAGRPYPYMIFKNMEVLRITSTANVVKVGDTVSDIKEGKNAGVFTIGVIEGSSEMGLTQEEYERLPQSEKDSLVRTVEKTYKEAGADAVIRNMSELLEVLVID</sequence>
<evidence type="ECO:0000313" key="10">
    <source>
        <dbReference type="EMBL" id="PWJ29471.1"/>
    </source>
</evidence>
<evidence type="ECO:0000256" key="1">
    <source>
        <dbReference type="ARBA" id="ARBA00011738"/>
    </source>
</evidence>
<evidence type="ECO:0000256" key="8">
    <source>
        <dbReference type="ARBA" id="ARBA00066472"/>
    </source>
</evidence>
<comment type="cofactor">
    <cofactor evidence="9">
        <name>Mg(2+)</name>
        <dbReference type="ChEBI" id="CHEBI:18420"/>
    </cofactor>
    <text evidence="9">Binds 1 Mg(2+) ion per subunit.</text>
</comment>
<dbReference type="EMBL" id="QGDL01000006">
    <property type="protein sequence ID" value="PWJ29471.1"/>
    <property type="molecule type" value="Genomic_DNA"/>
</dbReference>
<dbReference type="PANTHER" id="PTHR43434:SF19">
    <property type="entry name" value="PHOSPHONOACETALDEHYDE HYDROLASE"/>
    <property type="match status" value="1"/>
</dbReference>
<comment type="function">
    <text evidence="7 9">Involved in phosphonate degradation.</text>
</comment>
<dbReference type="SFLD" id="SFLDG01135">
    <property type="entry name" value="C1.5.6:_HAD__Beta-PGM__Phospha"/>
    <property type="match status" value="1"/>
</dbReference>
<comment type="caution">
    <text evidence="10">The sequence shown here is derived from an EMBL/GenBank/DDBJ whole genome shotgun (WGS) entry which is preliminary data.</text>
</comment>
<evidence type="ECO:0000256" key="7">
    <source>
        <dbReference type="ARBA" id="ARBA00056573"/>
    </source>
</evidence>
<keyword evidence="5 9" id="KW-0704">Schiff base</keyword>
<dbReference type="InterPro" id="IPR050155">
    <property type="entry name" value="HAD-like_hydrolase_sf"/>
</dbReference>
<gene>
    <name evidence="9" type="primary">phnX</name>
    <name evidence="10" type="ORF">A8806_106209</name>
</gene>
<dbReference type="CDD" id="cd02586">
    <property type="entry name" value="HAD_PHN"/>
    <property type="match status" value="1"/>
</dbReference>
<comment type="catalytic activity">
    <reaction evidence="6 9">
        <text>phosphonoacetaldehyde + H2O = acetaldehyde + phosphate + H(+)</text>
        <dbReference type="Rhea" id="RHEA:18905"/>
        <dbReference type="ChEBI" id="CHEBI:15343"/>
        <dbReference type="ChEBI" id="CHEBI:15377"/>
        <dbReference type="ChEBI" id="CHEBI:15378"/>
        <dbReference type="ChEBI" id="CHEBI:43474"/>
        <dbReference type="ChEBI" id="CHEBI:58383"/>
        <dbReference type="EC" id="3.11.1.1"/>
    </reaction>
</comment>
<dbReference type="GO" id="GO:0005829">
    <property type="term" value="C:cytosol"/>
    <property type="evidence" value="ECO:0007669"/>
    <property type="project" value="TreeGrafter"/>
</dbReference>
<dbReference type="Gene3D" id="3.40.50.1000">
    <property type="entry name" value="HAD superfamily/HAD-like"/>
    <property type="match status" value="1"/>
</dbReference>
<dbReference type="InterPro" id="IPR023198">
    <property type="entry name" value="PGP-like_dom2"/>
</dbReference>
<dbReference type="InterPro" id="IPR036412">
    <property type="entry name" value="HAD-like_sf"/>
</dbReference>
<dbReference type="SFLD" id="SFLDG01129">
    <property type="entry name" value="C1.5:_HAD__Beta-PGM__Phosphata"/>
    <property type="match status" value="1"/>
</dbReference>
<organism evidence="10 11">
    <name type="scientific">Faecalicatena orotica</name>
    <dbReference type="NCBI Taxonomy" id="1544"/>
    <lineage>
        <taxon>Bacteria</taxon>
        <taxon>Bacillati</taxon>
        <taxon>Bacillota</taxon>
        <taxon>Clostridia</taxon>
        <taxon>Lachnospirales</taxon>
        <taxon>Lachnospiraceae</taxon>
        <taxon>Faecalicatena</taxon>
    </lineage>
</organism>
<proteinExistence type="inferred from homology"/>
<keyword evidence="11" id="KW-1185">Reference proteome</keyword>
<evidence type="ECO:0000256" key="4">
    <source>
        <dbReference type="ARBA" id="ARBA00022842"/>
    </source>
</evidence>
<dbReference type="InterPro" id="IPR006323">
    <property type="entry name" value="Phosphonoacetald_hydro"/>
</dbReference>
<feature type="binding site" evidence="9">
    <location>
        <position position="11"/>
    </location>
    <ligand>
        <name>Mg(2+)</name>
        <dbReference type="ChEBI" id="CHEBI:18420"/>
    </ligand>
</feature>
<dbReference type="GO" id="GO:0000287">
    <property type="term" value="F:magnesium ion binding"/>
    <property type="evidence" value="ECO:0007669"/>
    <property type="project" value="UniProtKB-UniRule"/>
</dbReference>
<keyword evidence="3 9" id="KW-0378">Hydrolase</keyword>
<feature type="active site" description="Schiff-base intermediate with substrate" evidence="9">
    <location>
        <position position="52"/>
    </location>
</feature>
<reference evidence="10 11" key="1">
    <citation type="submission" date="2018-05" db="EMBL/GenBank/DDBJ databases">
        <title>The Hungate 1000. A catalogue of reference genomes from the rumen microbiome.</title>
        <authorList>
            <person name="Kelly W."/>
        </authorList>
    </citation>
    <scope>NUCLEOTIDE SEQUENCE [LARGE SCALE GENOMIC DNA]</scope>
    <source>
        <strain evidence="10 11">NLAE-zl-C242</strain>
    </source>
</reference>
<keyword evidence="4 9" id="KW-0460">Magnesium</keyword>
<dbReference type="SFLD" id="SFLDS00003">
    <property type="entry name" value="Haloacid_Dehalogenase"/>
    <property type="match status" value="1"/>
</dbReference>
<feature type="binding site" evidence="9">
    <location>
        <position position="186"/>
    </location>
    <ligand>
        <name>Mg(2+)</name>
        <dbReference type="ChEBI" id="CHEBI:18420"/>
    </ligand>
</feature>
<dbReference type="PANTHER" id="PTHR43434">
    <property type="entry name" value="PHOSPHOGLYCOLATE PHOSPHATASE"/>
    <property type="match status" value="1"/>
</dbReference>
<dbReference type="GO" id="GO:0006281">
    <property type="term" value="P:DNA repair"/>
    <property type="evidence" value="ECO:0007669"/>
    <property type="project" value="TreeGrafter"/>
</dbReference>
<dbReference type="EC" id="3.11.1.1" evidence="8 9"/>
<dbReference type="NCBIfam" id="TIGR01422">
    <property type="entry name" value="phosphonatase"/>
    <property type="match status" value="1"/>
</dbReference>
<dbReference type="Pfam" id="PF00702">
    <property type="entry name" value="Hydrolase"/>
    <property type="match status" value="1"/>
</dbReference>
<comment type="subunit">
    <text evidence="1 9">Homodimer.</text>
</comment>
<dbReference type="Gene3D" id="1.10.150.240">
    <property type="entry name" value="Putative phosphatase, domain 2"/>
    <property type="match status" value="1"/>
</dbReference>
<dbReference type="Proteomes" id="UP000245845">
    <property type="component" value="Unassembled WGS sequence"/>
</dbReference>
<feature type="active site" description="Nucleophile" evidence="9">
    <location>
        <position position="11"/>
    </location>
</feature>
<evidence type="ECO:0000313" key="11">
    <source>
        <dbReference type="Proteomes" id="UP000245845"/>
    </source>
</evidence>
<dbReference type="HAMAP" id="MF_01375">
    <property type="entry name" value="PhnX"/>
    <property type="match status" value="1"/>
</dbReference>
<dbReference type="OrthoDB" id="5504491at2"/>
<keyword evidence="2 9" id="KW-0479">Metal-binding</keyword>
<dbReference type="GO" id="GO:0008967">
    <property type="term" value="F:phosphoglycolate phosphatase activity"/>
    <property type="evidence" value="ECO:0007669"/>
    <property type="project" value="TreeGrafter"/>
</dbReference>
<evidence type="ECO:0000256" key="2">
    <source>
        <dbReference type="ARBA" id="ARBA00022723"/>
    </source>
</evidence>
<dbReference type="FunFam" id="1.10.150.240:FF:000006">
    <property type="entry name" value="Phosphonoacetaldehyde hydrolase"/>
    <property type="match status" value="1"/>
</dbReference>
<dbReference type="AlphaFoldDB" id="A0A2Y9BGG4"/>
<evidence type="ECO:0000256" key="6">
    <source>
        <dbReference type="ARBA" id="ARBA00052005"/>
    </source>
</evidence>
<comment type="similarity">
    <text evidence="9">Belongs to the HAD-like hydrolase superfamily. PhnX family.</text>
</comment>
<evidence type="ECO:0000256" key="5">
    <source>
        <dbReference type="ARBA" id="ARBA00023270"/>
    </source>
</evidence>
<evidence type="ECO:0000256" key="9">
    <source>
        <dbReference type="HAMAP-Rule" id="MF_01375"/>
    </source>
</evidence>
<protein>
    <recommendedName>
        <fullName evidence="8 9">Phosphonoacetaldehyde hydrolase</fullName>
        <shortName evidence="9">Phosphonatase</shortName>
        <ecNumber evidence="8 9">3.11.1.1</ecNumber>
    </recommendedName>
    <alternativeName>
        <fullName evidence="9">Phosphonoacetaldehyde phosphonohydrolase</fullName>
    </alternativeName>
</protein>
<dbReference type="GO" id="GO:0019700">
    <property type="term" value="P:organic phosphonate catabolic process"/>
    <property type="evidence" value="ECO:0007669"/>
    <property type="project" value="InterPro"/>
</dbReference>
<dbReference type="GO" id="GO:0050194">
    <property type="term" value="F:phosphonoacetaldehyde hydrolase activity"/>
    <property type="evidence" value="ECO:0007669"/>
    <property type="project" value="UniProtKB-UniRule"/>
</dbReference>